<dbReference type="Pfam" id="PF01614">
    <property type="entry name" value="IclR_C"/>
    <property type="match status" value="1"/>
</dbReference>
<dbReference type="Pfam" id="PF09339">
    <property type="entry name" value="HTH_IclR"/>
    <property type="match status" value="1"/>
</dbReference>
<dbReference type="Gene3D" id="3.30.450.40">
    <property type="match status" value="1"/>
</dbReference>
<evidence type="ECO:0000256" key="1">
    <source>
        <dbReference type="ARBA" id="ARBA00023015"/>
    </source>
</evidence>
<keyword evidence="2" id="KW-0238">DNA-binding</keyword>
<gene>
    <name evidence="6" type="ORF">CBW24_17115</name>
</gene>
<dbReference type="InterPro" id="IPR014757">
    <property type="entry name" value="Tscrpt_reg_IclR_C"/>
</dbReference>
<dbReference type="GO" id="GO:0045892">
    <property type="term" value="P:negative regulation of DNA-templated transcription"/>
    <property type="evidence" value="ECO:0007669"/>
    <property type="project" value="TreeGrafter"/>
</dbReference>
<dbReference type="InterPro" id="IPR005471">
    <property type="entry name" value="Tscrpt_reg_IclR_N"/>
</dbReference>
<evidence type="ECO:0000259" key="4">
    <source>
        <dbReference type="PROSITE" id="PS51077"/>
    </source>
</evidence>
<protein>
    <recommendedName>
        <fullName evidence="8">IclR family transcriptional regulator</fullName>
    </recommendedName>
</protein>
<keyword evidence="6" id="KW-0614">Plasmid</keyword>
<dbReference type="InterPro" id="IPR036388">
    <property type="entry name" value="WH-like_DNA-bd_sf"/>
</dbReference>
<geneLocation type="plasmid" evidence="7">
    <name>pdy25-c</name>
</geneLocation>
<evidence type="ECO:0008006" key="8">
    <source>
        <dbReference type="Google" id="ProtNLM"/>
    </source>
</evidence>
<organism evidence="6 7">
    <name type="scientific">Pacificitalea manganoxidans</name>
    <dbReference type="NCBI Taxonomy" id="1411902"/>
    <lineage>
        <taxon>Bacteria</taxon>
        <taxon>Pseudomonadati</taxon>
        <taxon>Pseudomonadota</taxon>
        <taxon>Alphaproteobacteria</taxon>
        <taxon>Rhodobacterales</taxon>
        <taxon>Paracoccaceae</taxon>
        <taxon>Pacificitalea</taxon>
    </lineage>
</organism>
<dbReference type="SUPFAM" id="SSF46785">
    <property type="entry name" value="Winged helix' DNA-binding domain"/>
    <property type="match status" value="1"/>
</dbReference>
<proteinExistence type="predicted"/>
<dbReference type="PROSITE" id="PS51078">
    <property type="entry name" value="ICLR_ED"/>
    <property type="match status" value="1"/>
</dbReference>
<dbReference type="GO" id="GO:0003677">
    <property type="term" value="F:DNA binding"/>
    <property type="evidence" value="ECO:0007669"/>
    <property type="project" value="UniProtKB-KW"/>
</dbReference>
<dbReference type="InterPro" id="IPR036390">
    <property type="entry name" value="WH_DNA-bd_sf"/>
</dbReference>
<sequence length="268" mass="28873">MTDRSPDKMPRGVGSVETGGMILKALAKHGDAIKLTDLAHLTGLSSGRLHPYLVSLRNVGLVEQTSEGSYQVGPFALEVGLVRLRRQNPVRETILRVPALSQSLELNVSVAVFTAHGPTIIYIEEHTDILHFNIRVGGVYYMTMTATGLLFSALLPKSMTAGLIEAEFASQATGSRREWFRVDRTLFATKLEQARARGYATTVDMPVPGITAVSAPVYDHTGHVQLCVAAIGPNALVDTAPDSRVISELRSFAEQLSADLGYADDLAG</sequence>
<dbReference type="PANTHER" id="PTHR30136:SF8">
    <property type="entry name" value="TRANSCRIPTIONAL REGULATORY PROTEIN"/>
    <property type="match status" value="1"/>
</dbReference>
<dbReference type="RefSeq" id="WP_097374506.1">
    <property type="nucleotide sequence ID" value="NZ_CP021407.1"/>
</dbReference>
<dbReference type="SMART" id="SM00346">
    <property type="entry name" value="HTH_ICLR"/>
    <property type="match status" value="1"/>
</dbReference>
<dbReference type="OrthoDB" id="6057486at2"/>
<name>A0A291M4K6_9RHOB</name>
<dbReference type="PROSITE" id="PS51077">
    <property type="entry name" value="HTH_ICLR"/>
    <property type="match status" value="1"/>
</dbReference>
<dbReference type="GO" id="GO:0003700">
    <property type="term" value="F:DNA-binding transcription factor activity"/>
    <property type="evidence" value="ECO:0007669"/>
    <property type="project" value="TreeGrafter"/>
</dbReference>
<dbReference type="PANTHER" id="PTHR30136">
    <property type="entry name" value="HELIX-TURN-HELIX TRANSCRIPTIONAL REGULATOR, ICLR FAMILY"/>
    <property type="match status" value="1"/>
</dbReference>
<evidence type="ECO:0000256" key="3">
    <source>
        <dbReference type="ARBA" id="ARBA00023163"/>
    </source>
</evidence>
<reference evidence="6 7" key="1">
    <citation type="submission" date="2017-05" db="EMBL/GenBank/DDBJ databases">
        <title>Comparative genomic and metabolic analysis of manganese-oxidizing mechanisms in Celeribater manganoxidans DY25T: its adaption to the environment of polymetallic nodule.</title>
        <authorList>
            <person name="Wang X."/>
        </authorList>
    </citation>
    <scope>NUCLEOTIDE SEQUENCE [LARGE SCALE GENOMIC DNA]</scope>
    <source>
        <strain evidence="6 7">DY25</strain>
        <plasmid evidence="7">pdy25-c</plasmid>
    </source>
</reference>
<feature type="domain" description="HTH iclR-type" evidence="4">
    <location>
        <begin position="13"/>
        <end position="74"/>
    </location>
</feature>
<accession>A0A291M4K6</accession>
<dbReference type="SUPFAM" id="SSF55781">
    <property type="entry name" value="GAF domain-like"/>
    <property type="match status" value="1"/>
</dbReference>
<dbReference type="Gene3D" id="1.10.10.10">
    <property type="entry name" value="Winged helix-like DNA-binding domain superfamily/Winged helix DNA-binding domain"/>
    <property type="match status" value="1"/>
</dbReference>
<dbReference type="EMBL" id="CP021407">
    <property type="protein sequence ID" value="ATI43859.1"/>
    <property type="molecule type" value="Genomic_DNA"/>
</dbReference>
<keyword evidence="3" id="KW-0804">Transcription</keyword>
<keyword evidence="1" id="KW-0805">Transcription regulation</keyword>
<evidence type="ECO:0000313" key="6">
    <source>
        <dbReference type="EMBL" id="ATI43859.1"/>
    </source>
</evidence>
<dbReference type="KEGG" id="cmag:CBW24_17115"/>
<evidence type="ECO:0000256" key="2">
    <source>
        <dbReference type="ARBA" id="ARBA00023125"/>
    </source>
</evidence>
<evidence type="ECO:0000313" key="7">
    <source>
        <dbReference type="Proteomes" id="UP000219050"/>
    </source>
</evidence>
<dbReference type="InterPro" id="IPR050707">
    <property type="entry name" value="HTH_MetabolicPath_Reg"/>
</dbReference>
<feature type="domain" description="IclR-ED" evidence="5">
    <location>
        <begin position="75"/>
        <end position="262"/>
    </location>
</feature>
<dbReference type="AlphaFoldDB" id="A0A291M4K6"/>
<evidence type="ECO:0000259" key="5">
    <source>
        <dbReference type="PROSITE" id="PS51078"/>
    </source>
</evidence>
<dbReference type="InterPro" id="IPR029016">
    <property type="entry name" value="GAF-like_dom_sf"/>
</dbReference>
<dbReference type="Proteomes" id="UP000219050">
    <property type="component" value="Plasmid pDY25-C"/>
</dbReference>
<keyword evidence="7" id="KW-1185">Reference proteome</keyword>